<comment type="caution">
    <text evidence="1">The sequence shown here is derived from an EMBL/GenBank/DDBJ whole genome shotgun (WGS) entry which is preliminary data.</text>
</comment>
<evidence type="ECO:0000313" key="2">
    <source>
        <dbReference type="Proteomes" id="UP000295302"/>
    </source>
</evidence>
<organism evidence="1 2">
    <name type="scientific">Nonomuraea terrae</name>
    <dbReference type="NCBI Taxonomy" id="2530383"/>
    <lineage>
        <taxon>Bacteria</taxon>
        <taxon>Bacillati</taxon>
        <taxon>Actinomycetota</taxon>
        <taxon>Actinomycetes</taxon>
        <taxon>Streptosporangiales</taxon>
        <taxon>Streptosporangiaceae</taxon>
        <taxon>Nonomuraea</taxon>
    </lineage>
</organism>
<dbReference type="Proteomes" id="UP000295302">
    <property type="component" value="Unassembled WGS sequence"/>
</dbReference>
<reference evidence="1 2" key="1">
    <citation type="submission" date="2019-03" db="EMBL/GenBank/DDBJ databases">
        <title>Draft genome sequences of novel Actinobacteria.</title>
        <authorList>
            <person name="Sahin N."/>
            <person name="Ay H."/>
            <person name="Saygin H."/>
        </authorList>
    </citation>
    <scope>NUCLEOTIDE SEQUENCE [LARGE SCALE GENOMIC DNA]</scope>
    <source>
        <strain evidence="1 2">CH32</strain>
    </source>
</reference>
<dbReference type="InterPro" id="IPR009282">
    <property type="entry name" value="DUF937"/>
</dbReference>
<protein>
    <submittedName>
        <fullName evidence="1">DUF937 domain-containing protein</fullName>
    </submittedName>
</protein>
<dbReference type="EMBL" id="SMKQ01000190">
    <property type="protein sequence ID" value="TDD37316.1"/>
    <property type="molecule type" value="Genomic_DNA"/>
</dbReference>
<accession>A0A4R4Y031</accession>
<evidence type="ECO:0000313" key="1">
    <source>
        <dbReference type="EMBL" id="TDD37316.1"/>
    </source>
</evidence>
<dbReference type="OrthoDB" id="3524762at2"/>
<dbReference type="Pfam" id="PF06078">
    <property type="entry name" value="DUF937"/>
    <property type="match status" value="1"/>
</dbReference>
<sequence>MCPRESPPVFRRIRTIRTLLQLPRGKSFGTRDRGTVVTLHDELLAGLGDSGLEQVAGMLDTDAVTARNVLEAVSGAIVGGMARNAEHPDGAEALRGALDDHMDTDPFNGDVASLTRDGHSILGHVLGGQGTEQIAAGLARHAGVGIGAVMRLMPLIAPMVMSLLANRATGRDMDAATLADDLHREQESLPRELADLLDGLLDGIFGGMSQRTGLYEFGDADRTERQVTPGSSNPEW</sequence>
<dbReference type="AlphaFoldDB" id="A0A4R4Y031"/>
<name>A0A4R4Y031_9ACTN</name>
<proteinExistence type="predicted"/>
<gene>
    <name evidence="1" type="ORF">E1286_37375</name>
</gene>
<keyword evidence="2" id="KW-1185">Reference proteome</keyword>